<dbReference type="Gene3D" id="3.30.565.10">
    <property type="entry name" value="Histidine kinase-like ATPase, C-terminal domain"/>
    <property type="match status" value="1"/>
</dbReference>
<evidence type="ECO:0000256" key="1">
    <source>
        <dbReference type="ARBA" id="ARBA00000085"/>
    </source>
</evidence>
<proteinExistence type="predicted"/>
<dbReference type="EMBL" id="OCMT01000002">
    <property type="protein sequence ID" value="SOD14128.1"/>
    <property type="molecule type" value="Genomic_DNA"/>
</dbReference>
<dbReference type="Gene3D" id="3.30.450.20">
    <property type="entry name" value="PAS domain"/>
    <property type="match status" value="3"/>
</dbReference>
<dbReference type="NCBIfam" id="TIGR00229">
    <property type="entry name" value="sensory_box"/>
    <property type="match status" value="2"/>
</dbReference>
<accession>A0A285ZWX3</accession>
<dbReference type="PANTHER" id="PTHR24421">
    <property type="entry name" value="NITRATE/NITRITE SENSOR PROTEIN NARX-RELATED"/>
    <property type="match status" value="1"/>
</dbReference>
<dbReference type="Gene3D" id="1.20.5.1930">
    <property type="match status" value="1"/>
</dbReference>
<evidence type="ECO:0000313" key="12">
    <source>
        <dbReference type="EMBL" id="SOD14128.1"/>
    </source>
</evidence>
<dbReference type="GO" id="GO:0000155">
    <property type="term" value="F:phosphorelay sensor kinase activity"/>
    <property type="evidence" value="ECO:0007669"/>
    <property type="project" value="InterPro"/>
</dbReference>
<evidence type="ECO:0000256" key="8">
    <source>
        <dbReference type="ARBA" id="ARBA00023012"/>
    </source>
</evidence>
<evidence type="ECO:0000256" key="9">
    <source>
        <dbReference type="SAM" id="Coils"/>
    </source>
</evidence>
<keyword evidence="6" id="KW-0418">Kinase</keyword>
<dbReference type="OrthoDB" id="5401121at2"/>
<keyword evidence="4" id="KW-0808">Transferase</keyword>
<dbReference type="InterPro" id="IPR005467">
    <property type="entry name" value="His_kinase_dom"/>
</dbReference>
<evidence type="ECO:0000259" key="11">
    <source>
        <dbReference type="PROSITE" id="PS50112"/>
    </source>
</evidence>
<feature type="domain" description="PAS" evidence="11">
    <location>
        <begin position="10"/>
        <end position="49"/>
    </location>
</feature>
<dbReference type="SMART" id="SM00387">
    <property type="entry name" value="HATPase_c"/>
    <property type="match status" value="1"/>
</dbReference>
<dbReference type="PROSITE" id="PS50112">
    <property type="entry name" value="PAS"/>
    <property type="match status" value="2"/>
</dbReference>
<dbReference type="Pfam" id="PF07730">
    <property type="entry name" value="HisKA_3"/>
    <property type="match status" value="1"/>
</dbReference>
<dbReference type="GO" id="GO:0005524">
    <property type="term" value="F:ATP binding"/>
    <property type="evidence" value="ECO:0007669"/>
    <property type="project" value="UniProtKB-KW"/>
</dbReference>
<dbReference type="Proteomes" id="UP000219281">
    <property type="component" value="Unassembled WGS sequence"/>
</dbReference>
<dbReference type="CDD" id="cd16917">
    <property type="entry name" value="HATPase_UhpB-NarQ-NarX-like"/>
    <property type="match status" value="1"/>
</dbReference>
<dbReference type="GO" id="GO:0016020">
    <property type="term" value="C:membrane"/>
    <property type="evidence" value="ECO:0007669"/>
    <property type="project" value="InterPro"/>
</dbReference>
<keyword evidence="8" id="KW-0902">Two-component regulatory system</keyword>
<comment type="catalytic activity">
    <reaction evidence="1">
        <text>ATP + protein L-histidine = ADP + protein N-phospho-L-histidine.</text>
        <dbReference type="EC" id="2.7.13.3"/>
    </reaction>
</comment>
<dbReference type="SUPFAM" id="SSF55874">
    <property type="entry name" value="ATPase domain of HSP90 chaperone/DNA topoisomerase II/histidine kinase"/>
    <property type="match status" value="1"/>
</dbReference>
<dbReference type="PROSITE" id="PS50109">
    <property type="entry name" value="HIS_KIN"/>
    <property type="match status" value="1"/>
</dbReference>
<feature type="domain" description="Histidine kinase" evidence="10">
    <location>
        <begin position="498"/>
        <end position="583"/>
    </location>
</feature>
<dbReference type="Pfam" id="PF02518">
    <property type="entry name" value="HATPase_c"/>
    <property type="match status" value="1"/>
</dbReference>
<evidence type="ECO:0000256" key="2">
    <source>
        <dbReference type="ARBA" id="ARBA00012438"/>
    </source>
</evidence>
<dbReference type="Pfam" id="PF13188">
    <property type="entry name" value="PAS_8"/>
    <property type="match status" value="1"/>
</dbReference>
<gene>
    <name evidence="12" type="ORF">SAMN06297358_1418</name>
</gene>
<dbReference type="AlphaFoldDB" id="A0A285ZWX3"/>
<feature type="coiled-coil region" evidence="9">
    <location>
        <begin position="370"/>
        <end position="397"/>
    </location>
</feature>
<dbReference type="InterPro" id="IPR036890">
    <property type="entry name" value="HATPase_C_sf"/>
</dbReference>
<dbReference type="GO" id="GO:0046983">
    <property type="term" value="F:protein dimerization activity"/>
    <property type="evidence" value="ECO:0007669"/>
    <property type="project" value="InterPro"/>
</dbReference>
<evidence type="ECO:0000256" key="7">
    <source>
        <dbReference type="ARBA" id="ARBA00022840"/>
    </source>
</evidence>
<reference evidence="13" key="1">
    <citation type="submission" date="2017-09" db="EMBL/GenBank/DDBJ databases">
        <authorList>
            <person name="Varghese N."/>
            <person name="Submissions S."/>
        </authorList>
    </citation>
    <scope>NUCLEOTIDE SEQUENCE [LARGE SCALE GENOMIC DNA]</scope>
    <source>
        <strain evidence="13">CGMCC 1.12803</strain>
    </source>
</reference>
<evidence type="ECO:0000313" key="13">
    <source>
        <dbReference type="Proteomes" id="UP000219281"/>
    </source>
</evidence>
<dbReference type="InterPro" id="IPR035965">
    <property type="entry name" value="PAS-like_dom_sf"/>
</dbReference>
<protein>
    <recommendedName>
        <fullName evidence="2">histidine kinase</fullName>
        <ecNumber evidence="2">2.7.13.3</ecNumber>
    </recommendedName>
</protein>
<evidence type="ECO:0000256" key="5">
    <source>
        <dbReference type="ARBA" id="ARBA00022741"/>
    </source>
</evidence>
<dbReference type="InterPro" id="IPR011712">
    <property type="entry name" value="Sig_transdc_His_kin_sub3_dim/P"/>
</dbReference>
<evidence type="ECO:0000256" key="3">
    <source>
        <dbReference type="ARBA" id="ARBA00022553"/>
    </source>
</evidence>
<keyword evidence="13" id="KW-1185">Reference proteome</keyword>
<keyword evidence="9" id="KW-0175">Coiled coil</keyword>
<feature type="domain" description="PAS" evidence="11">
    <location>
        <begin position="113"/>
        <end position="183"/>
    </location>
</feature>
<dbReference type="EC" id="2.7.13.3" evidence="2"/>
<dbReference type="InterPro" id="IPR000014">
    <property type="entry name" value="PAS"/>
</dbReference>
<dbReference type="InterPro" id="IPR003594">
    <property type="entry name" value="HATPase_dom"/>
</dbReference>
<keyword evidence="7" id="KW-0067">ATP-binding</keyword>
<dbReference type="Pfam" id="PF08448">
    <property type="entry name" value="PAS_4"/>
    <property type="match status" value="2"/>
</dbReference>
<dbReference type="CDD" id="cd00130">
    <property type="entry name" value="PAS"/>
    <property type="match status" value="2"/>
</dbReference>
<evidence type="ECO:0000256" key="6">
    <source>
        <dbReference type="ARBA" id="ARBA00022777"/>
    </source>
</evidence>
<dbReference type="PANTHER" id="PTHR24421:SF10">
    <property type="entry name" value="NITRATE_NITRITE SENSOR PROTEIN NARQ"/>
    <property type="match status" value="1"/>
</dbReference>
<keyword evidence="5" id="KW-0547">Nucleotide-binding</keyword>
<evidence type="ECO:0000259" key="10">
    <source>
        <dbReference type="PROSITE" id="PS50109"/>
    </source>
</evidence>
<dbReference type="InterPro" id="IPR050482">
    <property type="entry name" value="Sensor_HK_TwoCompSys"/>
</dbReference>
<dbReference type="SUPFAM" id="SSF55785">
    <property type="entry name" value="PYP-like sensor domain (PAS domain)"/>
    <property type="match status" value="3"/>
</dbReference>
<keyword evidence="3" id="KW-0597">Phosphoprotein</keyword>
<dbReference type="InterPro" id="IPR013656">
    <property type="entry name" value="PAS_4"/>
</dbReference>
<dbReference type="RefSeq" id="WP_097130319.1">
    <property type="nucleotide sequence ID" value="NZ_OCMT01000002.1"/>
</dbReference>
<dbReference type="SMART" id="SM00091">
    <property type="entry name" value="PAS"/>
    <property type="match status" value="3"/>
</dbReference>
<name>A0A285ZWX3_9SPHI</name>
<evidence type="ECO:0000256" key="4">
    <source>
        <dbReference type="ARBA" id="ARBA00022679"/>
    </source>
</evidence>
<sequence length="583" mass="66188">MPEFPNATLILNAIPVAFYVLDHNANFSYVNEKALSYFKMSSAEMIGKNVWALFPNSVKTGYYHEVNQAIIQKKETTFEYMSVFTESWIKLTITPIPEGVVVTFGSVEKDKYSENLYKTLIENTPDIITKWNSDLKLSYGNAAFESKMGLSLASVLGKSHQEIWPDVDDLALVKKMQNVLENGTAETITVPFKSQESQLYYNIKMAPELTVNGKVKSVIVIGRDITELKNNQEAISADLSSKYKSLFNSINQGFCIIEVLWNSEGKAIDYRFIEANPAFENQTGISDYHDRTINQILPTLENHWYEIYGEVAKSQKSAHFELPAAIINAWFEVEAFPIKSLGENIVGVLFNDVTERKHAEEVLRKDQLKNFEKQQQKEILKASLNAQEEERQRIAEMLHNGLGQVLYGVKTNLERIKLNEEEAYDDNLKALDRSKELLGMCIQETRRISHELMPSILEDFGLKASVNDICSQLKGKTRFNCTFSGIDIPLDKYLQLAIYRITQELALNIMKHADATLARINISVVDNHIHLTVKDNGIGFDSVVKKENGIGLKTIEAKVKLLHGKMEITSVRRQTTIHIQFPI</sequence>
<organism evidence="12 13">
    <name type="scientific">Pedobacter xixiisoli</name>
    <dbReference type="NCBI Taxonomy" id="1476464"/>
    <lineage>
        <taxon>Bacteria</taxon>
        <taxon>Pseudomonadati</taxon>
        <taxon>Bacteroidota</taxon>
        <taxon>Sphingobacteriia</taxon>
        <taxon>Sphingobacteriales</taxon>
        <taxon>Sphingobacteriaceae</taxon>
        <taxon>Pedobacter</taxon>
    </lineage>
</organism>